<dbReference type="InterPro" id="IPR036879">
    <property type="entry name" value="TF_MADSbox_sf"/>
</dbReference>
<dbReference type="AlphaFoldDB" id="A0A6P5GT79"/>
<dbReference type="SUPFAM" id="SSF55455">
    <property type="entry name" value="SRF-like"/>
    <property type="match status" value="1"/>
</dbReference>
<evidence type="ECO:0000256" key="2">
    <source>
        <dbReference type="ARBA" id="ARBA00023015"/>
    </source>
</evidence>
<dbReference type="GO" id="GO:0003677">
    <property type="term" value="F:DNA binding"/>
    <property type="evidence" value="ECO:0007669"/>
    <property type="project" value="UniProtKB-KW"/>
</dbReference>
<dbReference type="GO" id="GO:0005634">
    <property type="term" value="C:nucleus"/>
    <property type="evidence" value="ECO:0007669"/>
    <property type="project" value="UniProtKB-SubCell"/>
</dbReference>
<evidence type="ECO:0000313" key="7">
    <source>
        <dbReference type="Proteomes" id="UP000515123"/>
    </source>
</evidence>
<dbReference type="PRINTS" id="PR00404">
    <property type="entry name" value="MADSDOMAIN"/>
</dbReference>
<accession>A0A6P5GT79</accession>
<organism evidence="7 8">
    <name type="scientific">Ananas comosus</name>
    <name type="common">Pineapple</name>
    <name type="synonym">Ananas ananas</name>
    <dbReference type="NCBI Taxonomy" id="4615"/>
    <lineage>
        <taxon>Eukaryota</taxon>
        <taxon>Viridiplantae</taxon>
        <taxon>Streptophyta</taxon>
        <taxon>Embryophyta</taxon>
        <taxon>Tracheophyta</taxon>
        <taxon>Spermatophyta</taxon>
        <taxon>Magnoliopsida</taxon>
        <taxon>Liliopsida</taxon>
        <taxon>Poales</taxon>
        <taxon>Bromeliaceae</taxon>
        <taxon>Bromelioideae</taxon>
        <taxon>Ananas</taxon>
    </lineage>
</organism>
<keyword evidence="7" id="KW-1185">Reference proteome</keyword>
<name>A0A6P5GT79_ANACO</name>
<dbReference type="Gene3D" id="3.40.1810.10">
    <property type="entry name" value="Transcription factor, MADS-box"/>
    <property type="match status" value="1"/>
</dbReference>
<evidence type="ECO:0000313" key="8">
    <source>
        <dbReference type="RefSeq" id="XP_020108680.1"/>
    </source>
</evidence>
<proteinExistence type="predicted"/>
<evidence type="ECO:0000256" key="4">
    <source>
        <dbReference type="ARBA" id="ARBA00023163"/>
    </source>
</evidence>
<keyword evidence="2" id="KW-0805">Transcription regulation</keyword>
<keyword evidence="4" id="KW-0804">Transcription</keyword>
<dbReference type="SMART" id="SM00432">
    <property type="entry name" value="MADS"/>
    <property type="match status" value="1"/>
</dbReference>
<reference evidence="7" key="1">
    <citation type="journal article" date="2015" name="Nat. Genet.">
        <title>The pineapple genome and the evolution of CAM photosynthesis.</title>
        <authorList>
            <person name="Ming R."/>
            <person name="VanBuren R."/>
            <person name="Wai C.M."/>
            <person name="Tang H."/>
            <person name="Schatz M.C."/>
            <person name="Bowers J.E."/>
            <person name="Lyons E."/>
            <person name="Wang M.L."/>
            <person name="Chen J."/>
            <person name="Biggers E."/>
            <person name="Zhang J."/>
            <person name="Huang L."/>
            <person name="Zhang L."/>
            <person name="Miao W."/>
            <person name="Zhang J."/>
            <person name="Ye Z."/>
            <person name="Miao C."/>
            <person name="Lin Z."/>
            <person name="Wang H."/>
            <person name="Zhou H."/>
            <person name="Yim W.C."/>
            <person name="Priest H.D."/>
            <person name="Zheng C."/>
            <person name="Woodhouse M."/>
            <person name="Edger P.P."/>
            <person name="Guyot R."/>
            <person name="Guo H.B."/>
            <person name="Guo H."/>
            <person name="Zheng G."/>
            <person name="Singh R."/>
            <person name="Sharma A."/>
            <person name="Min X."/>
            <person name="Zheng Y."/>
            <person name="Lee H."/>
            <person name="Gurtowski J."/>
            <person name="Sedlazeck F.J."/>
            <person name="Harkess A."/>
            <person name="McKain M.R."/>
            <person name="Liao Z."/>
            <person name="Fang J."/>
            <person name="Liu J."/>
            <person name="Zhang X."/>
            <person name="Zhang Q."/>
            <person name="Hu W."/>
            <person name="Qin Y."/>
            <person name="Wang K."/>
            <person name="Chen L.Y."/>
            <person name="Shirley N."/>
            <person name="Lin Y.R."/>
            <person name="Liu L.Y."/>
            <person name="Hernandez A.G."/>
            <person name="Wright C.L."/>
            <person name="Bulone V."/>
            <person name="Tuskan G.A."/>
            <person name="Heath K."/>
            <person name="Zee F."/>
            <person name="Moore P.H."/>
            <person name="Sunkar R."/>
            <person name="Leebens-Mack J.H."/>
            <person name="Mockler T."/>
            <person name="Bennetzen J.L."/>
            <person name="Freeling M."/>
            <person name="Sankoff D."/>
            <person name="Paterson A.H."/>
            <person name="Zhu X."/>
            <person name="Yang X."/>
            <person name="Smith J.A."/>
            <person name="Cushman J.C."/>
            <person name="Paull R.E."/>
            <person name="Yu Q."/>
        </authorList>
    </citation>
    <scope>NUCLEOTIDE SEQUENCE [LARGE SCALE GENOMIC DNA]</scope>
    <source>
        <strain evidence="7">cv. F153</strain>
    </source>
</reference>
<evidence type="ECO:0000256" key="3">
    <source>
        <dbReference type="ARBA" id="ARBA00023125"/>
    </source>
</evidence>
<evidence type="ECO:0000259" key="6">
    <source>
        <dbReference type="PROSITE" id="PS50066"/>
    </source>
</evidence>
<dbReference type="GeneID" id="109724308"/>
<feature type="domain" description="MADS-box" evidence="6">
    <location>
        <begin position="1"/>
        <end position="61"/>
    </location>
</feature>
<dbReference type="Proteomes" id="UP000515123">
    <property type="component" value="Linkage group 2"/>
</dbReference>
<dbReference type="OrthoDB" id="1898716at2759"/>
<dbReference type="PROSITE" id="PS50066">
    <property type="entry name" value="MADS_BOX_2"/>
    <property type="match status" value="1"/>
</dbReference>
<dbReference type="Pfam" id="PF00319">
    <property type="entry name" value="SRF-TF"/>
    <property type="match status" value="1"/>
</dbReference>
<dbReference type="GO" id="GO:0046983">
    <property type="term" value="F:protein dimerization activity"/>
    <property type="evidence" value="ECO:0007669"/>
    <property type="project" value="InterPro"/>
</dbReference>
<comment type="subcellular location">
    <subcellularLocation>
        <location evidence="1">Nucleus</location>
    </subcellularLocation>
</comment>
<evidence type="ECO:0000256" key="5">
    <source>
        <dbReference type="ARBA" id="ARBA00023242"/>
    </source>
</evidence>
<keyword evidence="3" id="KW-0238">DNA-binding</keyword>
<dbReference type="InterPro" id="IPR002100">
    <property type="entry name" value="TF_MADSbox"/>
</dbReference>
<protein>
    <submittedName>
        <fullName evidence="8">Agamous-like MADS-box protein AGL30</fullName>
    </submittedName>
</protein>
<reference evidence="8" key="2">
    <citation type="submission" date="2025-08" db="UniProtKB">
        <authorList>
            <consortium name="RefSeq"/>
        </authorList>
    </citation>
    <scope>IDENTIFICATION</scope>
    <source>
        <tissue evidence="8">Leaf</tissue>
    </source>
</reference>
<gene>
    <name evidence="8" type="primary">LOC109724308</name>
</gene>
<sequence>MGYTKVPMEARDTLHHRKKTYRKRHPVLKRRVEELGVLCEADAVLLMFSPSGHPSLFCGGTSDLAEILEKYSKVDPTERENRKNEVIAVRSHEPKLVGYI</sequence>
<dbReference type="RefSeq" id="XP_020108680.1">
    <property type="nucleotide sequence ID" value="XM_020253091.1"/>
</dbReference>
<evidence type="ECO:0000256" key="1">
    <source>
        <dbReference type="ARBA" id="ARBA00004123"/>
    </source>
</evidence>
<keyword evidence="5" id="KW-0539">Nucleus</keyword>